<gene>
    <name evidence="1" type="ORF">LZ538_05160</name>
</gene>
<comment type="caution">
    <text evidence="1">The sequence shown here is derived from an EMBL/GenBank/DDBJ whole genome shotgun (WGS) entry which is preliminary data.</text>
</comment>
<keyword evidence="2" id="KW-1185">Reference proteome</keyword>
<evidence type="ECO:0000313" key="1">
    <source>
        <dbReference type="EMBL" id="MCL6729445.1"/>
    </source>
</evidence>
<organism evidence="1 2">
    <name type="scientific">Sphingomonas hankyongi</name>
    <dbReference type="NCBI Taxonomy" id="2908209"/>
    <lineage>
        <taxon>Bacteria</taxon>
        <taxon>Pseudomonadati</taxon>
        <taxon>Pseudomonadota</taxon>
        <taxon>Alphaproteobacteria</taxon>
        <taxon>Sphingomonadales</taxon>
        <taxon>Sphingomonadaceae</taxon>
        <taxon>Sphingomonas</taxon>
    </lineage>
</organism>
<dbReference type="RefSeq" id="WP_249830943.1">
    <property type="nucleotide sequence ID" value="NZ_JAMGBE010000002.1"/>
</dbReference>
<reference evidence="1" key="1">
    <citation type="submission" date="2022-05" db="EMBL/GenBank/DDBJ databases">
        <authorList>
            <person name="Jo J.-H."/>
            <person name="Im W.-T."/>
        </authorList>
    </citation>
    <scope>NUCLEOTIDE SEQUENCE</scope>
    <source>
        <strain evidence="1">SE220</strain>
    </source>
</reference>
<dbReference type="EMBL" id="JAMGBE010000002">
    <property type="protein sequence ID" value="MCL6729445.1"/>
    <property type="molecule type" value="Genomic_DNA"/>
</dbReference>
<sequence length="143" mass="15995">MTLTTFIGLVPIMIGLMSAQPAAVQSVTRLVVEDEIILRVPIQPRPLSQHYSWVEQKGPRCIAAGAVRRALLSGPEQVDFVLANSSRVRAQFDEDCPALDFYGGFYLRPEDTRLCAGRDAIHSRMGGSRTIERFKLLVPKFRH</sequence>
<proteinExistence type="predicted"/>
<name>A0ABT0S0R5_9SPHN</name>
<protein>
    <submittedName>
        <fullName evidence="1">Uncharacterized protein</fullName>
    </submittedName>
</protein>
<dbReference type="Proteomes" id="UP001165342">
    <property type="component" value="Unassembled WGS sequence"/>
</dbReference>
<evidence type="ECO:0000313" key="2">
    <source>
        <dbReference type="Proteomes" id="UP001165342"/>
    </source>
</evidence>
<accession>A0ABT0S0R5</accession>